<sequence length="79" mass="8535">MRVAPASVFIVANPVALFKHDLTSFSVATTQGEAMGTDLQKNHTALTAQDAPGRSLFDWVAETVLPTALKRVRTYFAGK</sequence>
<dbReference type="EMBL" id="LHZF01000106">
    <property type="protein sequence ID" value="KXV19705.1"/>
    <property type="molecule type" value="Genomic_DNA"/>
</dbReference>
<comment type="caution">
    <text evidence="1">The sequence shown here is derived from an EMBL/GenBank/DDBJ whole genome shotgun (WGS) entry which is preliminary data.</text>
</comment>
<evidence type="ECO:0000313" key="1">
    <source>
        <dbReference type="EMBL" id="KXV19705.1"/>
    </source>
</evidence>
<accession>A0A149RYZ7</accession>
<dbReference type="PATRIC" id="fig|178901.13.peg.354"/>
<protein>
    <submittedName>
        <fullName evidence="1">Uncharacterized protein</fullName>
    </submittedName>
</protein>
<gene>
    <name evidence="1" type="ORF">AD933_01405</name>
</gene>
<dbReference type="Proteomes" id="UP000075526">
    <property type="component" value="Unassembled WGS sequence"/>
</dbReference>
<organism evidence="1 2">
    <name type="scientific">Acetobacter malorum</name>
    <dbReference type="NCBI Taxonomy" id="178901"/>
    <lineage>
        <taxon>Bacteria</taxon>
        <taxon>Pseudomonadati</taxon>
        <taxon>Pseudomonadota</taxon>
        <taxon>Alphaproteobacteria</taxon>
        <taxon>Acetobacterales</taxon>
        <taxon>Acetobacteraceae</taxon>
        <taxon>Acetobacter</taxon>
    </lineage>
</organism>
<evidence type="ECO:0000313" key="2">
    <source>
        <dbReference type="Proteomes" id="UP000075526"/>
    </source>
</evidence>
<dbReference type="AlphaFoldDB" id="A0A149RYZ7"/>
<reference evidence="1 2" key="1">
    <citation type="submission" date="2015-06" db="EMBL/GenBank/DDBJ databases">
        <title>Improved classification and identification of acetic acid bacteria using matrix-assisted laser desorption/ionization time-of-flight mass spectrometry; Gluconobacter nephelii and Gluconobacter uchimurae are later heterotypic synonyms of Gluconobacter japonicus and Gluconobacter oxydans, respectively.</title>
        <authorList>
            <person name="Li L."/>
            <person name="Cleenwerck I."/>
            <person name="De Vuyst L."/>
            <person name="Vandamme P."/>
        </authorList>
    </citation>
    <scope>NUCLEOTIDE SEQUENCE [LARGE SCALE GENOMIC DNA]</scope>
    <source>
        <strain evidence="1 2">LMG 1552</strain>
    </source>
</reference>
<proteinExistence type="predicted"/>
<name>A0A149RYZ7_9PROT</name>